<sequence>MRLMAFDYGTKRIGIAVTDPLQIVANALTTVHPNEIFDFLKNYLQTEQVETFVVGKPRQMDGSDSESASHVVGFIRLLKKQFPTIPVAEVDERFTSKMASAVIAQSGMKKGKRQQKGLVDTISATIILQSYMDSRSFL</sequence>
<proteinExistence type="inferred from homology"/>
<evidence type="ECO:0000256" key="3">
    <source>
        <dbReference type="ARBA" id="ARBA00022722"/>
    </source>
</evidence>
<comment type="subcellular location">
    <subcellularLocation>
        <location evidence="5">Cytoplasm</location>
    </subcellularLocation>
</comment>
<name>C2G0Q7_SPHSI</name>
<keyword evidence="3 5" id="KW-0540">Nuclease</keyword>
<dbReference type="PANTHER" id="PTHR33317:SF4">
    <property type="entry name" value="POLYNUCLEOTIDYL TRANSFERASE, RIBONUCLEASE H-LIKE SUPERFAMILY PROTEIN"/>
    <property type="match status" value="1"/>
</dbReference>
<keyword evidence="1 5" id="KW-0963">Cytoplasm</keyword>
<dbReference type="Proteomes" id="UP000006241">
    <property type="component" value="Unassembled WGS sequence"/>
</dbReference>
<dbReference type="EC" id="3.1.-.-" evidence="5"/>
<evidence type="ECO:0000259" key="6">
    <source>
        <dbReference type="SMART" id="SM00732"/>
    </source>
</evidence>
<accession>C2G0Q7</accession>
<dbReference type="InterPro" id="IPR037027">
    <property type="entry name" value="YqgF/RNaseH-like_dom_sf"/>
</dbReference>
<dbReference type="GO" id="GO:0004518">
    <property type="term" value="F:nuclease activity"/>
    <property type="evidence" value="ECO:0007669"/>
    <property type="project" value="UniProtKB-KW"/>
</dbReference>
<dbReference type="SUPFAM" id="SSF53098">
    <property type="entry name" value="Ribonuclease H-like"/>
    <property type="match status" value="1"/>
</dbReference>
<feature type="domain" description="YqgF/RNase H-like" evidence="6">
    <location>
        <begin position="1"/>
        <end position="99"/>
    </location>
</feature>
<dbReference type="Pfam" id="PF03652">
    <property type="entry name" value="RuvX"/>
    <property type="match status" value="1"/>
</dbReference>
<dbReference type="InterPro" id="IPR012337">
    <property type="entry name" value="RNaseH-like_sf"/>
</dbReference>
<evidence type="ECO:0000256" key="4">
    <source>
        <dbReference type="ARBA" id="ARBA00022801"/>
    </source>
</evidence>
<protein>
    <recommendedName>
        <fullName evidence="5">Putative pre-16S rRNA nuclease</fullName>
        <ecNumber evidence="5">3.1.-.-</ecNumber>
    </recommendedName>
</protein>
<evidence type="ECO:0000256" key="1">
    <source>
        <dbReference type="ARBA" id="ARBA00022490"/>
    </source>
</evidence>
<keyword evidence="4 5" id="KW-0378">Hydrolase</keyword>
<dbReference type="InterPro" id="IPR005227">
    <property type="entry name" value="YqgF"/>
</dbReference>
<comment type="function">
    <text evidence="5">Could be a nuclease involved in processing of the 5'-end of pre-16S rRNA.</text>
</comment>
<dbReference type="GO" id="GO:0000967">
    <property type="term" value="P:rRNA 5'-end processing"/>
    <property type="evidence" value="ECO:0007669"/>
    <property type="project" value="UniProtKB-UniRule"/>
</dbReference>
<dbReference type="SMART" id="SM00732">
    <property type="entry name" value="YqgFc"/>
    <property type="match status" value="1"/>
</dbReference>
<dbReference type="CDD" id="cd16964">
    <property type="entry name" value="YqgF"/>
    <property type="match status" value="1"/>
</dbReference>
<reference evidence="7 8" key="1">
    <citation type="submission" date="2009-01" db="EMBL/GenBank/DDBJ databases">
        <authorList>
            <person name="Qin X."/>
            <person name="Bachman B."/>
            <person name="Battles P."/>
            <person name="Bell A."/>
            <person name="Bess C."/>
            <person name="Bickham C."/>
            <person name="Chaboub L."/>
            <person name="Chen D."/>
            <person name="Coyle M."/>
            <person name="Deiros D.R."/>
            <person name="Dinh H."/>
            <person name="Forbes L."/>
            <person name="Fowler G."/>
            <person name="Francisco L."/>
            <person name="Fu Q."/>
            <person name="Gubbala S."/>
            <person name="Hale W."/>
            <person name="Han Y."/>
            <person name="Hemphill L."/>
            <person name="Highlander S.K."/>
            <person name="Hirani K."/>
            <person name="Hogues M."/>
            <person name="Jackson L."/>
            <person name="Jakkamsetti A."/>
            <person name="Javaid M."/>
            <person name="Jiang H."/>
            <person name="Korchina V."/>
            <person name="Kovar C."/>
            <person name="Lara F."/>
            <person name="Lee S."/>
            <person name="Mata R."/>
            <person name="Mathew T."/>
            <person name="Moen C."/>
            <person name="Morales K."/>
            <person name="Munidasa M."/>
            <person name="Nazareth L."/>
            <person name="Ngo R."/>
            <person name="Nguyen L."/>
            <person name="Okwuonu G."/>
            <person name="Ongeri F."/>
            <person name="Patil S."/>
            <person name="Petrosino J."/>
            <person name="Pham C."/>
            <person name="Pham P."/>
            <person name="Pu L.-L."/>
            <person name="Puazo M."/>
            <person name="Raj R."/>
            <person name="Reid J."/>
            <person name="Rouhana J."/>
            <person name="Saada N."/>
            <person name="Shang Y."/>
            <person name="Simmons D."/>
            <person name="Thornton R."/>
            <person name="Warren J."/>
            <person name="Weissenberger G."/>
            <person name="Zhang J."/>
            <person name="Zhang L."/>
            <person name="Zhou C."/>
            <person name="Zhu D."/>
            <person name="Muzny D."/>
            <person name="Worley K."/>
            <person name="Gibbs R."/>
        </authorList>
    </citation>
    <scope>NUCLEOTIDE SEQUENCE [LARGE SCALE GENOMIC DNA]</scope>
    <source>
        <strain evidence="7 8">ATCC 33300</strain>
    </source>
</reference>
<dbReference type="NCBIfam" id="TIGR00250">
    <property type="entry name" value="RNAse_H_YqgF"/>
    <property type="match status" value="1"/>
</dbReference>
<dbReference type="AlphaFoldDB" id="C2G0Q7"/>
<dbReference type="PANTHER" id="PTHR33317">
    <property type="entry name" value="POLYNUCLEOTIDYL TRANSFERASE, RIBONUCLEASE H-LIKE SUPERFAMILY PROTEIN"/>
    <property type="match status" value="1"/>
</dbReference>
<dbReference type="InterPro" id="IPR006641">
    <property type="entry name" value="YqgF/RNaseH-like_dom"/>
</dbReference>
<evidence type="ECO:0000313" key="8">
    <source>
        <dbReference type="Proteomes" id="UP000006241"/>
    </source>
</evidence>
<dbReference type="GO" id="GO:0016788">
    <property type="term" value="F:hydrolase activity, acting on ester bonds"/>
    <property type="evidence" value="ECO:0007669"/>
    <property type="project" value="UniProtKB-UniRule"/>
</dbReference>
<evidence type="ECO:0000256" key="5">
    <source>
        <dbReference type="HAMAP-Rule" id="MF_00651"/>
    </source>
</evidence>
<dbReference type="Gene3D" id="3.30.420.140">
    <property type="entry name" value="YqgF/RNase H-like domain"/>
    <property type="match status" value="1"/>
</dbReference>
<dbReference type="EMBL" id="ACHB01000071">
    <property type="protein sequence ID" value="EEI91137.1"/>
    <property type="molecule type" value="Genomic_DNA"/>
</dbReference>
<organism evidence="7 8">
    <name type="scientific">Sphingobacterium spiritivorum ATCC 33300</name>
    <dbReference type="NCBI Taxonomy" id="525372"/>
    <lineage>
        <taxon>Bacteria</taxon>
        <taxon>Pseudomonadati</taxon>
        <taxon>Bacteroidota</taxon>
        <taxon>Sphingobacteriia</taxon>
        <taxon>Sphingobacteriales</taxon>
        <taxon>Sphingobacteriaceae</taxon>
        <taxon>Sphingobacterium</taxon>
    </lineage>
</organism>
<dbReference type="HOGENOM" id="CLU_098240_2_1_10"/>
<evidence type="ECO:0000313" key="7">
    <source>
        <dbReference type="EMBL" id="EEI91137.1"/>
    </source>
</evidence>
<dbReference type="GO" id="GO:0005829">
    <property type="term" value="C:cytosol"/>
    <property type="evidence" value="ECO:0007669"/>
    <property type="project" value="TreeGrafter"/>
</dbReference>
<dbReference type="RefSeq" id="WP_003008921.1">
    <property type="nucleotide sequence ID" value="NZ_GG668632.1"/>
</dbReference>
<dbReference type="HAMAP" id="MF_00651">
    <property type="entry name" value="Nuclease_YqgF"/>
    <property type="match status" value="1"/>
</dbReference>
<comment type="caution">
    <text evidence="7">The sequence shown here is derived from an EMBL/GenBank/DDBJ whole genome shotgun (WGS) entry which is preliminary data.</text>
</comment>
<gene>
    <name evidence="7" type="ORF">HMPREF0765_3163</name>
</gene>
<keyword evidence="2 5" id="KW-0690">Ribosome biogenesis</keyword>
<evidence type="ECO:0000256" key="2">
    <source>
        <dbReference type="ARBA" id="ARBA00022517"/>
    </source>
</evidence>
<comment type="similarity">
    <text evidence="5">Belongs to the YqgF HJR family.</text>
</comment>